<dbReference type="GO" id="GO:0016020">
    <property type="term" value="C:membrane"/>
    <property type="evidence" value="ECO:0007669"/>
    <property type="project" value="UniProtKB-SubCell"/>
</dbReference>
<dbReference type="Proteomes" id="UP000094236">
    <property type="component" value="Unassembled WGS sequence"/>
</dbReference>
<organism evidence="8 9">
    <name type="scientific">Pachysolen tannophilus NRRL Y-2460</name>
    <dbReference type="NCBI Taxonomy" id="669874"/>
    <lineage>
        <taxon>Eukaryota</taxon>
        <taxon>Fungi</taxon>
        <taxon>Dikarya</taxon>
        <taxon>Ascomycota</taxon>
        <taxon>Saccharomycotina</taxon>
        <taxon>Pichiomycetes</taxon>
        <taxon>Pachysolenaceae</taxon>
        <taxon>Pachysolen</taxon>
    </lineage>
</organism>
<accession>A0A1E4TZE8</accession>
<evidence type="ECO:0000256" key="1">
    <source>
        <dbReference type="ARBA" id="ARBA00004167"/>
    </source>
</evidence>
<evidence type="ECO:0000259" key="7">
    <source>
        <dbReference type="Pfam" id="PF04991"/>
    </source>
</evidence>
<proteinExistence type="predicted"/>
<feature type="region of interest" description="Disordered" evidence="5">
    <location>
        <begin position="75"/>
        <end position="109"/>
    </location>
</feature>
<sequence>MPSLNNSFNYQMNKKPPFKFVKLAVAAVIIGCCIIVSIAMDIDAASFYDVISEKYEVKDRHSLFANLKVGFGDNGSGSSGSNSGSGSGTKTENKENEKNGKNQEKATSTKIVASVSSAITEEPKTEDSEQVIIEDEFEKYIGEHQSKNFFYDSPKYRRVRSFFSTDLYSSMEEEKYVKDSKNFKQFDKRLLPAFWLDLINNNLAIKDGTLDASKILPESFKLPFNWDLLLDVSTNIQKNKYFKNLISSSFNCDALKNLAPNEQPNDFDKYCEKAQKSEYGLPIGLIKKIDNYISDVQWRQLHAMIYALDRSPIPDNVMFLGAISNENESLNELSGSLVVPLQYVSNGKNDLTKLKKNPLKSYYSKLSSNYIKSKTKQDPEISKKDVLLNGISTYREILQLNKNLEKLEIKNIEKNFVPTYRIDKPLLIGNKIDTTVNTTPVYLDPKDFKWHLPLELAELDYEISSAGGNDNTTQLKHLKEYGEKILNPDFGEPRYYGIPSVKGENLDHYDWRFFNEYTFRDNKALHLATMHRLARVWFRLCKAFDVPTWLSHGPLIGWYWNGITLPYDYDLDLQLPIQSLHKLSKILNNTLIYDFTNEPNFEMENLSLDNKAELGLSSFLFDVNPTYFDRNSLKNIDNQIDARLIDTNTGIYIDITALSDVHTGSQYDVDIQRRILDDRNIYASFRMMIPTNIAKFINGKKDFKYDLSLSDRIRDSIKTAIDKFVESKKTKYSLHENSPTKKLFSNYVHCKNYHTYNLDELSPLIPTYFENSPTFVPSNWVTNLFIEYRSNSPLTAKYFNSAKFFENINMWIHYEQCPNLWDRKSGKILDQEMSDAELALECLERNKALKKEYERSKNYTSLITQARKVVQPKKLKPKQALNYDFNKDLKPILDKFDGHLLRPLPWAENYLFN</sequence>
<evidence type="ECO:0000256" key="6">
    <source>
        <dbReference type="SAM" id="Phobius"/>
    </source>
</evidence>
<evidence type="ECO:0000256" key="5">
    <source>
        <dbReference type="SAM" id="MobiDB-lite"/>
    </source>
</evidence>
<evidence type="ECO:0000313" key="9">
    <source>
        <dbReference type="Proteomes" id="UP000094236"/>
    </source>
</evidence>
<evidence type="ECO:0000313" key="8">
    <source>
        <dbReference type="EMBL" id="ODV97121.1"/>
    </source>
</evidence>
<protein>
    <recommendedName>
        <fullName evidence="7">LicD/FKTN/FKRP nucleotidyltransferase domain-containing protein</fullName>
    </recommendedName>
</protein>
<dbReference type="PANTHER" id="PTHR15407:SF28">
    <property type="entry name" value="RIBITOL-5-PHOSPHATE TRANSFERASE FKTN"/>
    <property type="match status" value="1"/>
</dbReference>
<dbReference type="AlphaFoldDB" id="A0A1E4TZE8"/>
<feature type="compositionally biased region" description="Basic and acidic residues" evidence="5">
    <location>
        <begin position="91"/>
        <end position="104"/>
    </location>
</feature>
<keyword evidence="2 6" id="KW-0812">Transmembrane</keyword>
<comment type="subcellular location">
    <subcellularLocation>
        <location evidence="1">Membrane</location>
        <topology evidence="1">Single-pass membrane protein</topology>
    </subcellularLocation>
</comment>
<keyword evidence="4 6" id="KW-0472">Membrane</keyword>
<keyword evidence="3 6" id="KW-1133">Transmembrane helix</keyword>
<evidence type="ECO:0000256" key="4">
    <source>
        <dbReference type="ARBA" id="ARBA00023136"/>
    </source>
</evidence>
<dbReference type="Pfam" id="PF04991">
    <property type="entry name" value="LicD"/>
    <property type="match status" value="1"/>
</dbReference>
<keyword evidence="9" id="KW-1185">Reference proteome</keyword>
<dbReference type="InterPro" id="IPR007074">
    <property type="entry name" value="LicD/FKTN/FKRP_NTP_transf"/>
</dbReference>
<feature type="domain" description="LicD/FKTN/FKRP nucleotidyltransferase" evidence="7">
    <location>
        <begin position="541"/>
        <end position="789"/>
    </location>
</feature>
<dbReference type="PANTHER" id="PTHR15407">
    <property type="entry name" value="FUKUTIN-RELATED"/>
    <property type="match status" value="1"/>
</dbReference>
<dbReference type="EMBL" id="KV454012">
    <property type="protein sequence ID" value="ODV97121.1"/>
    <property type="molecule type" value="Genomic_DNA"/>
</dbReference>
<feature type="compositionally biased region" description="Gly residues" evidence="5">
    <location>
        <begin position="75"/>
        <end position="87"/>
    </location>
</feature>
<dbReference type="GO" id="GO:0009100">
    <property type="term" value="P:glycoprotein metabolic process"/>
    <property type="evidence" value="ECO:0007669"/>
    <property type="project" value="UniProtKB-ARBA"/>
</dbReference>
<name>A0A1E4TZE8_PACTA</name>
<evidence type="ECO:0000256" key="2">
    <source>
        <dbReference type="ARBA" id="ARBA00022692"/>
    </source>
</evidence>
<dbReference type="InterPro" id="IPR009644">
    <property type="entry name" value="FKTN/MNN4/W02B3.4-1"/>
</dbReference>
<dbReference type="OrthoDB" id="444255at2759"/>
<gene>
    <name evidence="8" type="ORF">PACTADRAFT_48877</name>
</gene>
<feature type="transmembrane region" description="Helical" evidence="6">
    <location>
        <begin position="20"/>
        <end position="40"/>
    </location>
</feature>
<reference evidence="9" key="1">
    <citation type="submission" date="2016-05" db="EMBL/GenBank/DDBJ databases">
        <title>Comparative genomics of biotechnologically important yeasts.</title>
        <authorList>
            <consortium name="DOE Joint Genome Institute"/>
            <person name="Riley R."/>
            <person name="Haridas S."/>
            <person name="Wolfe K.H."/>
            <person name="Lopes M.R."/>
            <person name="Hittinger C.T."/>
            <person name="Goker M."/>
            <person name="Salamov A."/>
            <person name="Wisecaver J."/>
            <person name="Long T.M."/>
            <person name="Aerts A.L."/>
            <person name="Barry K."/>
            <person name="Choi C."/>
            <person name="Clum A."/>
            <person name="Coughlan A.Y."/>
            <person name="Deshpande S."/>
            <person name="Douglass A.P."/>
            <person name="Hanson S.J."/>
            <person name="Klenk H.-P."/>
            <person name="Labutti K."/>
            <person name="Lapidus A."/>
            <person name="Lindquist E."/>
            <person name="Lipzen A."/>
            <person name="Meier-Kolthoff J.P."/>
            <person name="Ohm R.A."/>
            <person name="Otillar R.P."/>
            <person name="Pangilinan J."/>
            <person name="Peng Y."/>
            <person name="Rokas A."/>
            <person name="Rosa C.A."/>
            <person name="Scheuner C."/>
            <person name="Sibirny A.A."/>
            <person name="Slot J.C."/>
            <person name="Stielow J.B."/>
            <person name="Sun H."/>
            <person name="Kurtzman C.P."/>
            <person name="Blackwell M."/>
            <person name="Grigoriev I.V."/>
            <person name="Jeffries T.W."/>
        </authorList>
    </citation>
    <scope>NUCLEOTIDE SEQUENCE [LARGE SCALE GENOMIC DNA]</scope>
    <source>
        <strain evidence="9">NRRL Y-2460</strain>
    </source>
</reference>
<evidence type="ECO:0000256" key="3">
    <source>
        <dbReference type="ARBA" id="ARBA00022989"/>
    </source>
</evidence>